<dbReference type="AlphaFoldDB" id="A0A0F6W2Z5"/>
<organism evidence="2 3">
    <name type="scientific">Sandaracinus amylolyticus</name>
    <dbReference type="NCBI Taxonomy" id="927083"/>
    <lineage>
        <taxon>Bacteria</taxon>
        <taxon>Pseudomonadati</taxon>
        <taxon>Myxococcota</taxon>
        <taxon>Polyangia</taxon>
        <taxon>Polyangiales</taxon>
        <taxon>Sandaracinaceae</taxon>
        <taxon>Sandaracinus</taxon>
    </lineage>
</organism>
<feature type="region of interest" description="Disordered" evidence="1">
    <location>
        <begin position="102"/>
        <end position="121"/>
    </location>
</feature>
<dbReference type="KEGG" id="samy:DB32_003299"/>
<dbReference type="EMBL" id="CP011125">
    <property type="protein sequence ID" value="AKF06150.1"/>
    <property type="molecule type" value="Genomic_DNA"/>
</dbReference>
<gene>
    <name evidence="2" type="ORF">DB32_003299</name>
</gene>
<sequence length="285" mass="29072">MSVMRSFSTVIAVLALCAGCNERSAVELDAGRDARAASDAASSDASATADASVGEDASMSEDASADASVSDDASTDASVSDDASADASVSEDASAIDAGAIADAGSGSDAGPTPPPGLSVPCANGPGWTVFRLHFDGSSSPRIDVWDASCSYSLAPGSACEARVVSFGTGTVEPVMSGYAVALGTSSPYLRVRYSVAGLSFTSATLWVQARSYATSSSTSIRAWSPIHGETTRGPVDNDWTYDWYDVDWTDYVTPSDQPSLTAIQIYAHSGSGSLAVHAAELCVQ</sequence>
<accession>A0A0F6W2Z5</accession>
<dbReference type="STRING" id="927083.DB32_003299"/>
<feature type="compositionally biased region" description="Low complexity" evidence="1">
    <location>
        <begin position="102"/>
        <end position="111"/>
    </location>
</feature>
<keyword evidence="3" id="KW-1185">Reference proteome</keyword>
<reference evidence="2 3" key="1">
    <citation type="submission" date="2015-03" db="EMBL/GenBank/DDBJ databases">
        <title>Genome assembly of Sandaracinus amylolyticus DSM 53668.</title>
        <authorList>
            <person name="Sharma G."/>
            <person name="Subramanian S."/>
        </authorList>
    </citation>
    <scope>NUCLEOTIDE SEQUENCE [LARGE SCALE GENOMIC DNA]</scope>
    <source>
        <strain evidence="2 3">DSM 53668</strain>
    </source>
</reference>
<name>A0A0F6W2Z5_9BACT</name>
<evidence type="ECO:0000313" key="3">
    <source>
        <dbReference type="Proteomes" id="UP000034883"/>
    </source>
</evidence>
<evidence type="ECO:0000313" key="2">
    <source>
        <dbReference type="EMBL" id="AKF06150.1"/>
    </source>
</evidence>
<proteinExistence type="predicted"/>
<evidence type="ECO:0000256" key="1">
    <source>
        <dbReference type="SAM" id="MobiDB-lite"/>
    </source>
</evidence>
<dbReference type="Proteomes" id="UP000034883">
    <property type="component" value="Chromosome"/>
</dbReference>
<protein>
    <submittedName>
        <fullName evidence="2">Uncharacterized protein</fullName>
    </submittedName>
</protein>
<feature type="region of interest" description="Disordered" evidence="1">
    <location>
        <begin position="37"/>
        <end position="92"/>
    </location>
</feature>